<dbReference type="GO" id="GO:0015276">
    <property type="term" value="F:ligand-gated monoatomic ion channel activity"/>
    <property type="evidence" value="ECO:0007669"/>
    <property type="project" value="InterPro"/>
</dbReference>
<comment type="caution">
    <text evidence="12">The sequence shown here is derived from an EMBL/GenBank/DDBJ whole genome shotgun (WGS) entry which is preliminary data.</text>
</comment>
<keyword evidence="13" id="KW-1185">Reference proteome</keyword>
<dbReference type="GO" id="GO:0005886">
    <property type="term" value="C:plasma membrane"/>
    <property type="evidence" value="ECO:0007669"/>
    <property type="project" value="UniProtKB-SubCell"/>
</dbReference>
<evidence type="ECO:0000256" key="6">
    <source>
        <dbReference type="ARBA" id="ARBA00023136"/>
    </source>
</evidence>
<evidence type="ECO:0000259" key="11">
    <source>
        <dbReference type="Pfam" id="PF00060"/>
    </source>
</evidence>
<sequence length="450" mass="52099">MFQYSPSYFNYKDVILISVYPQKETVYQMSIYFEKFVPISKKHDQWFRHDLQGKKKVKNFHKTHIKLLAYNHSFFSSVIKENGTGKLSLSYGVECSIFKEIATRLNVTWDTYTSNDKDKWGTVWPNNTITGGALKWLYNKKVDVSFCSLWIDHTKSKFVDISKFWTLTCLKFLVPKPRPLREKWDLLFKPFPLSLWLLVLFSATLTTFTIWILACVQKKIGYENINVFTSLSATIFWIIGMMLLTNNPRTYRMGPIRHLINWWCIFIFIMSTSFSSILYSFITSSEYTDIVLEVEDMVKANYHWGLTYPPPYKYILKMQTSESGARGVQQAVHTRTRRGRPDRAPEARAVRDPDQVPVRETLHGIGKRAGVVAEQPADGPDVHEPVLRRFRVRQAVAVHETGQPGHPADFRERADRLLAEPGDRGPHVARHFRTGVRNQAAQGPRRPVAA</sequence>
<feature type="transmembrane region" description="Helical" evidence="10">
    <location>
        <begin position="225"/>
        <end position="247"/>
    </location>
</feature>
<evidence type="ECO:0000256" key="3">
    <source>
        <dbReference type="ARBA" id="ARBA00022475"/>
    </source>
</evidence>
<dbReference type="Gene3D" id="1.10.287.70">
    <property type="match status" value="1"/>
</dbReference>
<dbReference type="EMBL" id="VYZN01000003">
    <property type="protein sequence ID" value="KAE9544052.1"/>
    <property type="molecule type" value="Genomic_DNA"/>
</dbReference>
<accession>A0A6G0U6Z2</accession>
<dbReference type="Gene3D" id="3.40.190.10">
    <property type="entry name" value="Periplasmic binding protein-like II"/>
    <property type="match status" value="1"/>
</dbReference>
<dbReference type="AlphaFoldDB" id="A0A6G0U6Z2"/>
<proteinExistence type="inferred from homology"/>
<protein>
    <recommendedName>
        <fullName evidence="11">Ionotropic glutamate receptor C-terminal domain-containing protein</fullName>
    </recommendedName>
</protein>
<evidence type="ECO:0000256" key="2">
    <source>
        <dbReference type="ARBA" id="ARBA00008685"/>
    </source>
</evidence>
<keyword evidence="7" id="KW-0675">Receptor</keyword>
<evidence type="ECO:0000256" key="1">
    <source>
        <dbReference type="ARBA" id="ARBA00004651"/>
    </source>
</evidence>
<comment type="subcellular location">
    <subcellularLocation>
        <location evidence="1">Cell membrane</location>
        <topology evidence="1">Multi-pass membrane protein</topology>
    </subcellularLocation>
</comment>
<name>A0A6G0U6Z2_APHGL</name>
<keyword evidence="4 10" id="KW-0812">Transmembrane</keyword>
<keyword evidence="5 10" id="KW-1133">Transmembrane helix</keyword>
<reference evidence="12 13" key="1">
    <citation type="submission" date="2019-08" db="EMBL/GenBank/DDBJ databases">
        <title>The genome of the soybean aphid Biotype 1, its phylome, world population structure and adaptation to the North American continent.</title>
        <authorList>
            <person name="Giordano R."/>
            <person name="Donthu R.K."/>
            <person name="Hernandez A.G."/>
            <person name="Wright C.L."/>
            <person name="Zimin A.V."/>
        </authorList>
    </citation>
    <scope>NUCLEOTIDE SEQUENCE [LARGE SCALE GENOMIC DNA]</scope>
    <source>
        <tissue evidence="12">Whole aphids</tissue>
    </source>
</reference>
<comment type="similarity">
    <text evidence="2">Belongs to the glutamate-gated ion channel (TC 1.A.10.1) family.</text>
</comment>
<evidence type="ECO:0000256" key="9">
    <source>
        <dbReference type="SAM" id="MobiDB-lite"/>
    </source>
</evidence>
<evidence type="ECO:0000313" key="13">
    <source>
        <dbReference type="Proteomes" id="UP000475862"/>
    </source>
</evidence>
<feature type="region of interest" description="Disordered" evidence="9">
    <location>
        <begin position="326"/>
        <end position="350"/>
    </location>
</feature>
<dbReference type="PANTHER" id="PTHR42643">
    <property type="entry name" value="IONOTROPIC RECEPTOR 20A-RELATED"/>
    <property type="match status" value="1"/>
</dbReference>
<keyword evidence="8" id="KW-0325">Glycoprotein</keyword>
<dbReference type="GO" id="GO:0050906">
    <property type="term" value="P:detection of stimulus involved in sensory perception"/>
    <property type="evidence" value="ECO:0007669"/>
    <property type="project" value="UniProtKB-ARBA"/>
</dbReference>
<evidence type="ECO:0000256" key="5">
    <source>
        <dbReference type="ARBA" id="ARBA00022989"/>
    </source>
</evidence>
<feature type="transmembrane region" description="Helical" evidence="10">
    <location>
        <begin position="193"/>
        <end position="213"/>
    </location>
</feature>
<dbReference type="SUPFAM" id="SSF53850">
    <property type="entry name" value="Periplasmic binding protein-like II"/>
    <property type="match status" value="1"/>
</dbReference>
<evidence type="ECO:0000256" key="7">
    <source>
        <dbReference type="ARBA" id="ARBA00023170"/>
    </source>
</evidence>
<organism evidence="12 13">
    <name type="scientific">Aphis glycines</name>
    <name type="common">Soybean aphid</name>
    <dbReference type="NCBI Taxonomy" id="307491"/>
    <lineage>
        <taxon>Eukaryota</taxon>
        <taxon>Metazoa</taxon>
        <taxon>Ecdysozoa</taxon>
        <taxon>Arthropoda</taxon>
        <taxon>Hexapoda</taxon>
        <taxon>Insecta</taxon>
        <taxon>Pterygota</taxon>
        <taxon>Neoptera</taxon>
        <taxon>Paraneoptera</taxon>
        <taxon>Hemiptera</taxon>
        <taxon>Sternorrhyncha</taxon>
        <taxon>Aphidomorpha</taxon>
        <taxon>Aphidoidea</taxon>
        <taxon>Aphididae</taxon>
        <taxon>Aphidini</taxon>
        <taxon>Aphis</taxon>
        <taxon>Aphis</taxon>
    </lineage>
</organism>
<dbReference type="OrthoDB" id="8182981at2759"/>
<feature type="domain" description="Ionotropic glutamate receptor C-terminal" evidence="11">
    <location>
        <begin position="194"/>
        <end position="320"/>
    </location>
</feature>
<dbReference type="InterPro" id="IPR052192">
    <property type="entry name" value="Insect_Ionotropic_Sensory_Rcpt"/>
</dbReference>
<dbReference type="Proteomes" id="UP000475862">
    <property type="component" value="Unassembled WGS sequence"/>
</dbReference>
<keyword evidence="3" id="KW-1003">Cell membrane</keyword>
<evidence type="ECO:0000256" key="8">
    <source>
        <dbReference type="ARBA" id="ARBA00023180"/>
    </source>
</evidence>
<feature type="compositionally biased region" description="Basic and acidic residues" evidence="9">
    <location>
        <begin position="339"/>
        <end position="350"/>
    </location>
</feature>
<dbReference type="PANTHER" id="PTHR42643:SF24">
    <property type="entry name" value="IONOTROPIC RECEPTOR 60A"/>
    <property type="match status" value="1"/>
</dbReference>
<evidence type="ECO:0000313" key="12">
    <source>
        <dbReference type="EMBL" id="KAE9544052.1"/>
    </source>
</evidence>
<feature type="transmembrane region" description="Helical" evidence="10">
    <location>
        <begin position="259"/>
        <end position="282"/>
    </location>
</feature>
<dbReference type="InterPro" id="IPR001320">
    <property type="entry name" value="Iontro_rcpt_C"/>
</dbReference>
<dbReference type="Pfam" id="PF00060">
    <property type="entry name" value="Lig_chan"/>
    <property type="match status" value="1"/>
</dbReference>
<keyword evidence="6 10" id="KW-0472">Membrane</keyword>
<evidence type="ECO:0000256" key="4">
    <source>
        <dbReference type="ARBA" id="ARBA00022692"/>
    </source>
</evidence>
<evidence type="ECO:0000256" key="10">
    <source>
        <dbReference type="SAM" id="Phobius"/>
    </source>
</evidence>
<gene>
    <name evidence="12" type="ORF">AGLY_001741</name>
</gene>